<organism evidence="5 6">
    <name type="scientific">Virgisporangium aurantiacum</name>
    <dbReference type="NCBI Taxonomy" id="175570"/>
    <lineage>
        <taxon>Bacteria</taxon>
        <taxon>Bacillati</taxon>
        <taxon>Actinomycetota</taxon>
        <taxon>Actinomycetes</taxon>
        <taxon>Micromonosporales</taxon>
        <taxon>Micromonosporaceae</taxon>
        <taxon>Virgisporangium</taxon>
    </lineage>
</organism>
<evidence type="ECO:0000256" key="1">
    <source>
        <dbReference type="ARBA" id="ARBA00008520"/>
    </source>
</evidence>
<protein>
    <submittedName>
        <fullName evidence="5">Sugar ABC transporter substrate-binding protein</fullName>
    </submittedName>
</protein>
<evidence type="ECO:0000256" key="2">
    <source>
        <dbReference type="ARBA" id="ARBA00022448"/>
    </source>
</evidence>
<feature type="signal peptide" evidence="4">
    <location>
        <begin position="1"/>
        <end position="23"/>
    </location>
</feature>
<dbReference type="AlphaFoldDB" id="A0A8J4DYK5"/>
<evidence type="ECO:0000256" key="3">
    <source>
        <dbReference type="ARBA" id="ARBA00022729"/>
    </source>
</evidence>
<dbReference type="GO" id="GO:0015768">
    <property type="term" value="P:maltose transport"/>
    <property type="evidence" value="ECO:0007669"/>
    <property type="project" value="TreeGrafter"/>
</dbReference>
<proteinExistence type="inferred from homology"/>
<keyword evidence="3 4" id="KW-0732">Signal</keyword>
<dbReference type="PANTHER" id="PTHR30061">
    <property type="entry name" value="MALTOSE-BINDING PERIPLASMIC PROTEIN"/>
    <property type="match status" value="1"/>
</dbReference>
<dbReference type="SUPFAM" id="SSF53850">
    <property type="entry name" value="Periplasmic binding protein-like II"/>
    <property type="match status" value="1"/>
</dbReference>
<evidence type="ECO:0000313" key="6">
    <source>
        <dbReference type="Proteomes" id="UP000612585"/>
    </source>
</evidence>
<keyword evidence="6" id="KW-1185">Reference proteome</keyword>
<sequence length="429" mass="46154">MRSTRYRVLSTIAATLLVTTGIAACGDDDEGGSSTPDDGSEITMWVRAATDQFSQRLVDGYNATHKNKVKLTIIPTDQYLPKVGAAAGSKSLPDILASDVVYTPNYTKQGLFKDISADIKALPFAGALAKSHLDVASYKGKTYAVPHKLDSSVMFYNKDLYRKAGLDPEKPATNFDEILAHARKINTLGGDVKGFYLAGNCGGCWVYTGFPYAWADGKPTLNEDGTKFDFDNDTYRKIFTLYKTMIDENLVPTATKTEDGSTWAAQFVAGKIGILPLGSPIVSDLLKQKAFEWGVAALPAPGGGKTSTFIGGDVAGISATSKKPTQAWDFLKWTLEENAQVEIITKNGDLPGRTDLSGNKYTAGDPRTKLIADGLKNGFTPFALPFGDLFNNPNGPWLAAVRGALYTNDMDKAIKEGQQKIQAALDAAN</sequence>
<dbReference type="PANTHER" id="PTHR30061:SF50">
    <property type="entry name" value="MALTOSE_MALTODEXTRIN-BINDING PERIPLASMIC PROTEIN"/>
    <property type="match status" value="1"/>
</dbReference>
<gene>
    <name evidence="5" type="ORF">Vau01_032810</name>
</gene>
<dbReference type="GO" id="GO:0042956">
    <property type="term" value="P:maltodextrin transmembrane transport"/>
    <property type="evidence" value="ECO:0007669"/>
    <property type="project" value="TreeGrafter"/>
</dbReference>
<feature type="chain" id="PRO_5035214714" evidence="4">
    <location>
        <begin position="24"/>
        <end position="429"/>
    </location>
</feature>
<dbReference type="InterPro" id="IPR006059">
    <property type="entry name" value="SBP"/>
</dbReference>
<accession>A0A8J4DYK5</accession>
<dbReference type="GO" id="GO:1901982">
    <property type="term" value="F:maltose binding"/>
    <property type="evidence" value="ECO:0007669"/>
    <property type="project" value="TreeGrafter"/>
</dbReference>
<dbReference type="GO" id="GO:0055052">
    <property type="term" value="C:ATP-binding cassette (ABC) transporter complex, substrate-binding subunit-containing"/>
    <property type="evidence" value="ECO:0007669"/>
    <property type="project" value="TreeGrafter"/>
</dbReference>
<dbReference type="CDD" id="cd13585">
    <property type="entry name" value="PBP2_TMBP_like"/>
    <property type="match status" value="1"/>
</dbReference>
<dbReference type="EMBL" id="BOPG01000022">
    <property type="protein sequence ID" value="GIJ55765.1"/>
    <property type="molecule type" value="Genomic_DNA"/>
</dbReference>
<dbReference type="Pfam" id="PF13416">
    <property type="entry name" value="SBP_bac_8"/>
    <property type="match status" value="1"/>
</dbReference>
<dbReference type="RefSeq" id="WP_203993065.1">
    <property type="nucleotide sequence ID" value="NZ_BOPG01000022.1"/>
</dbReference>
<comment type="caution">
    <text evidence="5">The sequence shown here is derived from an EMBL/GenBank/DDBJ whole genome shotgun (WGS) entry which is preliminary data.</text>
</comment>
<reference evidence="5" key="1">
    <citation type="submission" date="2021-01" db="EMBL/GenBank/DDBJ databases">
        <title>Whole genome shotgun sequence of Virgisporangium aurantiacum NBRC 16421.</title>
        <authorList>
            <person name="Komaki H."/>
            <person name="Tamura T."/>
        </authorList>
    </citation>
    <scope>NUCLEOTIDE SEQUENCE</scope>
    <source>
        <strain evidence="5">NBRC 16421</strain>
    </source>
</reference>
<keyword evidence="2" id="KW-0813">Transport</keyword>
<comment type="similarity">
    <text evidence="1">Belongs to the bacterial solute-binding protein 1 family.</text>
</comment>
<name>A0A8J4DYK5_9ACTN</name>
<dbReference type="PROSITE" id="PS51257">
    <property type="entry name" value="PROKAR_LIPOPROTEIN"/>
    <property type="match status" value="1"/>
</dbReference>
<evidence type="ECO:0000313" key="5">
    <source>
        <dbReference type="EMBL" id="GIJ55765.1"/>
    </source>
</evidence>
<dbReference type="Proteomes" id="UP000612585">
    <property type="component" value="Unassembled WGS sequence"/>
</dbReference>
<dbReference type="Gene3D" id="3.40.190.10">
    <property type="entry name" value="Periplasmic binding protein-like II"/>
    <property type="match status" value="2"/>
</dbReference>
<evidence type="ECO:0000256" key="4">
    <source>
        <dbReference type="SAM" id="SignalP"/>
    </source>
</evidence>